<evidence type="ECO:0000313" key="8">
    <source>
        <dbReference type="EMBL" id="CAE7763944.1"/>
    </source>
</evidence>
<dbReference type="PANTHER" id="PTHR12385">
    <property type="entry name" value="CHOLINE TRANSPORTER-LIKE (SLC FAMILY 44)"/>
    <property type="match status" value="1"/>
</dbReference>
<feature type="transmembrane region" description="Helical" evidence="7">
    <location>
        <begin position="239"/>
        <end position="258"/>
    </location>
</feature>
<accession>A0A812YB17</accession>
<evidence type="ECO:0000256" key="3">
    <source>
        <dbReference type="ARBA" id="ARBA00022692"/>
    </source>
</evidence>
<proteinExistence type="inferred from homology"/>
<feature type="transmembrane region" description="Helical" evidence="7">
    <location>
        <begin position="369"/>
        <end position="389"/>
    </location>
</feature>
<reference evidence="8" key="1">
    <citation type="submission" date="2021-02" db="EMBL/GenBank/DDBJ databases">
        <authorList>
            <person name="Dougan E. K."/>
            <person name="Rhodes N."/>
            <person name="Thang M."/>
            <person name="Chan C."/>
        </authorList>
    </citation>
    <scope>NUCLEOTIDE SEQUENCE</scope>
</reference>
<keyword evidence="9" id="KW-1185">Reference proteome</keyword>
<keyword evidence="5 7" id="KW-0472">Membrane</keyword>
<dbReference type="Pfam" id="PF04515">
    <property type="entry name" value="Choline_transpo"/>
    <property type="match status" value="1"/>
</dbReference>
<dbReference type="GO" id="GO:0005886">
    <property type="term" value="C:plasma membrane"/>
    <property type="evidence" value="ECO:0007669"/>
    <property type="project" value="UniProtKB-SubCell"/>
</dbReference>
<dbReference type="OrthoDB" id="447888at2759"/>
<dbReference type="Proteomes" id="UP000649617">
    <property type="component" value="Unassembled WGS sequence"/>
</dbReference>
<name>A0A812YB17_SYMPI</name>
<feature type="transmembrane region" description="Helical" evidence="7">
    <location>
        <begin position="566"/>
        <end position="585"/>
    </location>
</feature>
<dbReference type="InterPro" id="IPR007603">
    <property type="entry name" value="Choline_transptr-like"/>
</dbReference>
<keyword evidence="4 7" id="KW-1133">Transmembrane helix</keyword>
<feature type="transmembrane region" description="Helical" evidence="7">
    <location>
        <begin position="529"/>
        <end position="546"/>
    </location>
</feature>
<comment type="similarity">
    <text evidence="2 7">Belongs to the CTL (choline transporter-like) family.</text>
</comment>
<organism evidence="8 9">
    <name type="scientific">Symbiodinium pilosum</name>
    <name type="common">Dinoflagellate</name>
    <dbReference type="NCBI Taxonomy" id="2952"/>
    <lineage>
        <taxon>Eukaryota</taxon>
        <taxon>Sar</taxon>
        <taxon>Alveolata</taxon>
        <taxon>Dinophyceae</taxon>
        <taxon>Suessiales</taxon>
        <taxon>Symbiodiniaceae</taxon>
        <taxon>Symbiodinium</taxon>
    </lineage>
</organism>
<evidence type="ECO:0000256" key="5">
    <source>
        <dbReference type="ARBA" id="ARBA00023136"/>
    </source>
</evidence>
<feature type="transmembrane region" description="Helical" evidence="7">
    <location>
        <begin position="62"/>
        <end position="82"/>
    </location>
</feature>
<comment type="subcellular location">
    <subcellularLocation>
        <location evidence="7">Cell membrane</location>
        <topology evidence="7">Multi-pass membrane protein</topology>
    </subcellularLocation>
    <subcellularLocation>
        <location evidence="1">Membrane</location>
        <topology evidence="1">Multi-pass membrane protein</topology>
    </subcellularLocation>
</comment>
<comment type="caution">
    <text evidence="8">The sequence shown here is derived from an EMBL/GenBank/DDBJ whole genome shotgun (WGS) entry which is preliminary data.</text>
</comment>
<sequence>MASGREIPVAETFDDELEEGSSDELDEYGYGHQVTKPIVNFWDDEDRGFYPETVPRSCQDTFCLLIYVVAAAVFVAICYVGINHNLVAQRVWVARDYRFQQCGIGDNVGQPYLFFCLDSYFEKAYLMDEKQVNTKYPICVEKCPDSWAGTMSCYVGNNTFQLVKTYQTRPIQGICEPTKGTAGNAIFRSIMDYYFEHRFLYGIAMLLARSWVLVVSIGVSALFLAIAYVIIVARYAKQIIWTGLFAIILLPFGVSMHMFYCHKTGTCGPAFEPGGAEVLSWCLLAMSLLLLYCICSASSEIEKAIICMSWFGKCVSTVGSLKCAPFLRAVSEVVVVAFHTYMLFCIWSKPPDDSLKDKDSPLEKLMDLLGSWGCSVVVVLMLMWHIGIVQQVNNIALIYAVQTWFFQGGMSSHGGPGPSIARGYWVAIRYHLGSCLFAGLVTKLVAPVRFPLKVLTGVMRWESNPVGFLLRICFGWVEDCFYDNCEGLSSHSLYDVVLQANSWCDAVKHSTAIVNEEGGVGHILEGATWIFELAGIATFALVSYNVAQLVLNQDAYYSDPMSEGFIALPFLTSGMCLLAGVLCSYPFMDMFRLVSDCILYCRTVEKQRTRLPTQNRDLDPALAGGCTDELASVFQRLLCMDGRQRGPR</sequence>
<dbReference type="EMBL" id="CAJNIZ010047192">
    <property type="protein sequence ID" value="CAE7763944.1"/>
    <property type="molecule type" value="Genomic_DNA"/>
</dbReference>
<evidence type="ECO:0000256" key="4">
    <source>
        <dbReference type="ARBA" id="ARBA00022989"/>
    </source>
</evidence>
<dbReference type="PANTHER" id="PTHR12385:SF14">
    <property type="entry name" value="CHOLINE TRANSPORTER-LIKE 2"/>
    <property type="match status" value="1"/>
</dbReference>
<keyword evidence="6" id="KW-0325">Glycoprotein</keyword>
<evidence type="ECO:0000256" key="2">
    <source>
        <dbReference type="ARBA" id="ARBA00007168"/>
    </source>
</evidence>
<evidence type="ECO:0000256" key="1">
    <source>
        <dbReference type="ARBA" id="ARBA00004141"/>
    </source>
</evidence>
<gene>
    <name evidence="8" type="primary">cnnm4</name>
    <name evidence="8" type="ORF">SPIL2461_LOCUS22354</name>
</gene>
<evidence type="ECO:0000313" key="9">
    <source>
        <dbReference type="Proteomes" id="UP000649617"/>
    </source>
</evidence>
<feature type="transmembrane region" description="Helical" evidence="7">
    <location>
        <begin position="199"/>
        <end position="232"/>
    </location>
</feature>
<comment type="function">
    <text evidence="7">Choline transporter.</text>
</comment>
<protein>
    <recommendedName>
        <fullName evidence="7">Choline transporter-like protein</fullName>
    </recommendedName>
</protein>
<evidence type="ECO:0000256" key="7">
    <source>
        <dbReference type="RuleBase" id="RU368066"/>
    </source>
</evidence>
<feature type="transmembrane region" description="Helical" evidence="7">
    <location>
        <begin position="278"/>
        <end position="295"/>
    </location>
</feature>
<dbReference type="GO" id="GO:0022857">
    <property type="term" value="F:transmembrane transporter activity"/>
    <property type="evidence" value="ECO:0007669"/>
    <property type="project" value="UniProtKB-UniRule"/>
</dbReference>
<keyword evidence="3 7" id="KW-0812">Transmembrane</keyword>
<evidence type="ECO:0000256" key="6">
    <source>
        <dbReference type="ARBA" id="ARBA00023180"/>
    </source>
</evidence>
<dbReference type="AlphaFoldDB" id="A0A812YB17"/>
<feature type="transmembrane region" description="Helical" evidence="7">
    <location>
        <begin position="329"/>
        <end position="349"/>
    </location>
</feature>